<feature type="transmembrane region" description="Helical" evidence="6">
    <location>
        <begin position="251"/>
        <end position="273"/>
    </location>
</feature>
<dbReference type="InterPro" id="IPR020846">
    <property type="entry name" value="MFS_dom"/>
</dbReference>
<dbReference type="PROSITE" id="PS50850">
    <property type="entry name" value="MFS"/>
    <property type="match status" value="1"/>
</dbReference>
<dbReference type="InterPro" id="IPR036259">
    <property type="entry name" value="MFS_trans_sf"/>
</dbReference>
<dbReference type="EMBL" id="FMYV01000006">
    <property type="protein sequence ID" value="SDC70984.1"/>
    <property type="molecule type" value="Genomic_DNA"/>
</dbReference>
<keyword evidence="3 6" id="KW-0812">Transmembrane</keyword>
<keyword evidence="2" id="KW-1003">Cell membrane</keyword>
<feature type="transmembrane region" description="Helical" evidence="6">
    <location>
        <begin position="280"/>
        <end position="303"/>
    </location>
</feature>
<accession>A0A1G6NUH0</accession>
<dbReference type="Pfam" id="PF07690">
    <property type="entry name" value="MFS_1"/>
    <property type="match status" value="1"/>
</dbReference>
<evidence type="ECO:0000259" key="7">
    <source>
        <dbReference type="PROSITE" id="PS50850"/>
    </source>
</evidence>
<dbReference type="PANTHER" id="PTHR23513:SF6">
    <property type="entry name" value="MAJOR FACILITATOR SUPERFAMILY ASSOCIATED DOMAIN-CONTAINING PROTEIN"/>
    <property type="match status" value="1"/>
</dbReference>
<reference evidence="9 11" key="2">
    <citation type="submission" date="2019-04" db="EMBL/GenBank/DDBJ databases">
        <title>Draft genome sequence data and analysis of a Fermenting Bacterium, Geotoga petraea strain HO-Geo1, isolated from heavy-oil petroleum reservoir in Russia.</title>
        <authorList>
            <person name="Grouzdev D.S."/>
            <person name="Semenova E.M."/>
            <person name="Sokolova D.S."/>
            <person name="Tourova T.P."/>
            <person name="Poltaraus A.B."/>
            <person name="Nazina T.N."/>
        </authorList>
    </citation>
    <scope>NUCLEOTIDE SEQUENCE [LARGE SCALE GENOMIC DNA]</scope>
    <source>
        <strain evidence="9 11">HO-Geo1</strain>
    </source>
</reference>
<feature type="transmembrane region" description="Helical" evidence="6">
    <location>
        <begin position="37"/>
        <end position="58"/>
    </location>
</feature>
<name>A0A1G6NUH0_9BACT</name>
<keyword evidence="4 6" id="KW-1133">Transmembrane helix</keyword>
<dbReference type="STRING" id="28234.SAMN04488588_1651"/>
<dbReference type="PANTHER" id="PTHR23513">
    <property type="entry name" value="INTEGRAL MEMBRANE EFFLUX PROTEIN-RELATED"/>
    <property type="match status" value="1"/>
</dbReference>
<keyword evidence="5 6" id="KW-0472">Membrane</keyword>
<dbReference type="AlphaFoldDB" id="A0A1G6NUH0"/>
<keyword evidence="10" id="KW-1185">Reference proteome</keyword>
<organism evidence="8 10">
    <name type="scientific">Geotoga petraea</name>
    <dbReference type="NCBI Taxonomy" id="28234"/>
    <lineage>
        <taxon>Bacteria</taxon>
        <taxon>Thermotogati</taxon>
        <taxon>Thermotogota</taxon>
        <taxon>Thermotogae</taxon>
        <taxon>Petrotogales</taxon>
        <taxon>Petrotogaceae</taxon>
        <taxon>Geotoga</taxon>
    </lineage>
</organism>
<sequence>MNKNFYLYLSGRFVSRLGDSIQEIGFPLLILKMYGTAAALGSTTIFIAISDIVVKPFVSVIADKYNKKNIMVSIDLLSGVLCLLVGFLALKDILSLPLIIIYLIIQSFISSLFLSASRAMVPEIVKENNYEKAYSLMSISDNLSSISGPALGAMLFAFFGIEYLLFINGISFIISGISELFINYEFKNKKIKLKEINFYKELKEGLTYLIKRKKLVYFSLTNVILFSFSIPITATFLPLMLQRDGGFNNSYIGFFKSVSTLGTLIGATLLLFFRKHLGSFKFFVSSYLLINLSMFMIGITISMNIENKILHFIIIAPFILMIGFFVISSSVLISSNYQRNVDNKVRARIGDFNVMAIEISSIFSILMGSILLDRISSRTYIILVCAINLVLLLTYVFPGYKKYIQKD</sequence>
<protein>
    <submittedName>
        <fullName evidence="9">MFS transporter</fullName>
    </submittedName>
    <submittedName>
        <fullName evidence="8">Predicted arabinose efflux permease, MFS family</fullName>
    </submittedName>
</protein>
<evidence type="ECO:0000313" key="10">
    <source>
        <dbReference type="Proteomes" id="UP000199322"/>
    </source>
</evidence>
<dbReference type="Proteomes" id="UP000297288">
    <property type="component" value="Unassembled WGS sequence"/>
</dbReference>
<gene>
    <name evidence="9" type="ORF">E4650_05370</name>
    <name evidence="8" type="ORF">SAMN04488588_1651</name>
</gene>
<feature type="domain" description="Major facilitator superfamily (MFS) profile" evidence="7">
    <location>
        <begin position="4"/>
        <end position="402"/>
    </location>
</feature>
<dbReference type="InterPro" id="IPR022324">
    <property type="entry name" value="Bacilysin_exporter_BacE_put"/>
</dbReference>
<feature type="transmembrane region" description="Helical" evidence="6">
    <location>
        <begin position="96"/>
        <end position="121"/>
    </location>
</feature>
<feature type="transmembrane region" description="Helical" evidence="6">
    <location>
        <begin position="70"/>
        <end position="90"/>
    </location>
</feature>
<evidence type="ECO:0000256" key="1">
    <source>
        <dbReference type="ARBA" id="ARBA00004651"/>
    </source>
</evidence>
<proteinExistence type="predicted"/>
<feature type="transmembrane region" description="Helical" evidence="6">
    <location>
        <begin position="354"/>
        <end position="372"/>
    </location>
</feature>
<feature type="transmembrane region" description="Helical" evidence="6">
    <location>
        <begin position="309"/>
        <end position="333"/>
    </location>
</feature>
<feature type="transmembrane region" description="Helical" evidence="6">
    <location>
        <begin position="165"/>
        <end position="184"/>
    </location>
</feature>
<evidence type="ECO:0000313" key="9">
    <source>
        <dbReference type="EMBL" id="TGG87775.1"/>
    </source>
</evidence>
<feature type="transmembrane region" description="Helical" evidence="6">
    <location>
        <begin position="378"/>
        <end position="397"/>
    </location>
</feature>
<dbReference type="Gene3D" id="1.20.1250.20">
    <property type="entry name" value="MFS general substrate transporter like domains"/>
    <property type="match status" value="1"/>
</dbReference>
<dbReference type="OrthoDB" id="9763297at2"/>
<dbReference type="Proteomes" id="UP000199322">
    <property type="component" value="Unassembled WGS sequence"/>
</dbReference>
<evidence type="ECO:0000256" key="6">
    <source>
        <dbReference type="SAM" id="Phobius"/>
    </source>
</evidence>
<reference evidence="8 10" key="1">
    <citation type="submission" date="2016-10" db="EMBL/GenBank/DDBJ databases">
        <authorList>
            <person name="de Groot N.N."/>
        </authorList>
    </citation>
    <scope>NUCLEOTIDE SEQUENCE [LARGE SCALE GENOMIC DNA]</scope>
    <source>
        <strain evidence="8 10">WG14</strain>
    </source>
</reference>
<dbReference type="GO" id="GO:0005886">
    <property type="term" value="C:plasma membrane"/>
    <property type="evidence" value="ECO:0007669"/>
    <property type="project" value="UniProtKB-SubCell"/>
</dbReference>
<dbReference type="PRINTS" id="PR01988">
    <property type="entry name" value="EXPORTERBACE"/>
</dbReference>
<dbReference type="EMBL" id="SRME01000003">
    <property type="protein sequence ID" value="TGG87775.1"/>
    <property type="molecule type" value="Genomic_DNA"/>
</dbReference>
<evidence type="ECO:0000256" key="4">
    <source>
        <dbReference type="ARBA" id="ARBA00022989"/>
    </source>
</evidence>
<evidence type="ECO:0000256" key="2">
    <source>
        <dbReference type="ARBA" id="ARBA00022475"/>
    </source>
</evidence>
<evidence type="ECO:0000313" key="8">
    <source>
        <dbReference type="EMBL" id="SDC70984.1"/>
    </source>
</evidence>
<dbReference type="InterPro" id="IPR011701">
    <property type="entry name" value="MFS"/>
</dbReference>
<dbReference type="SUPFAM" id="SSF103473">
    <property type="entry name" value="MFS general substrate transporter"/>
    <property type="match status" value="1"/>
</dbReference>
<dbReference type="GO" id="GO:0022857">
    <property type="term" value="F:transmembrane transporter activity"/>
    <property type="evidence" value="ECO:0007669"/>
    <property type="project" value="InterPro"/>
</dbReference>
<feature type="transmembrane region" description="Helical" evidence="6">
    <location>
        <begin position="215"/>
        <end position="239"/>
    </location>
</feature>
<dbReference type="CDD" id="cd06173">
    <property type="entry name" value="MFS_MefA_like"/>
    <property type="match status" value="1"/>
</dbReference>
<dbReference type="RefSeq" id="WP_091404677.1">
    <property type="nucleotide sequence ID" value="NZ_FMYV01000006.1"/>
</dbReference>
<evidence type="ECO:0000313" key="11">
    <source>
        <dbReference type="Proteomes" id="UP000297288"/>
    </source>
</evidence>
<evidence type="ECO:0000256" key="3">
    <source>
        <dbReference type="ARBA" id="ARBA00022692"/>
    </source>
</evidence>
<feature type="transmembrane region" description="Helical" evidence="6">
    <location>
        <begin position="142"/>
        <end position="159"/>
    </location>
</feature>
<comment type="subcellular location">
    <subcellularLocation>
        <location evidence="1">Cell membrane</location>
        <topology evidence="1">Multi-pass membrane protein</topology>
    </subcellularLocation>
</comment>
<evidence type="ECO:0000256" key="5">
    <source>
        <dbReference type="ARBA" id="ARBA00023136"/>
    </source>
</evidence>